<gene>
    <name evidence="10" type="ORF">HPB52_010135</name>
</gene>
<keyword evidence="11" id="KW-1185">Reference proteome</keyword>
<dbReference type="VEuPathDB" id="VectorBase:RSAN_029114"/>
<dbReference type="PANTHER" id="PTHR22930">
    <property type="match status" value="1"/>
</dbReference>
<comment type="cofactor">
    <cofactor evidence="1">
        <name>a divalent metal cation</name>
        <dbReference type="ChEBI" id="CHEBI:60240"/>
    </cofactor>
</comment>
<evidence type="ECO:0000313" key="10">
    <source>
        <dbReference type="EMBL" id="KAH7939292.1"/>
    </source>
</evidence>
<organism evidence="10 11">
    <name type="scientific">Rhipicephalus sanguineus</name>
    <name type="common">Brown dog tick</name>
    <name type="synonym">Ixodes sanguineus</name>
    <dbReference type="NCBI Taxonomy" id="34632"/>
    <lineage>
        <taxon>Eukaryota</taxon>
        <taxon>Metazoa</taxon>
        <taxon>Ecdysozoa</taxon>
        <taxon>Arthropoda</taxon>
        <taxon>Chelicerata</taxon>
        <taxon>Arachnida</taxon>
        <taxon>Acari</taxon>
        <taxon>Parasitiformes</taxon>
        <taxon>Ixodida</taxon>
        <taxon>Ixodoidea</taxon>
        <taxon>Ixodidae</taxon>
        <taxon>Rhipicephalinae</taxon>
        <taxon>Rhipicephalus</taxon>
        <taxon>Rhipicephalus</taxon>
    </lineage>
</organism>
<evidence type="ECO:0000256" key="8">
    <source>
        <dbReference type="SAM" id="MobiDB-lite"/>
    </source>
</evidence>
<name>A0A9D4SQK4_RHISA</name>
<dbReference type="Pfam" id="PF13359">
    <property type="entry name" value="DDE_Tnp_4"/>
    <property type="match status" value="1"/>
</dbReference>
<evidence type="ECO:0000256" key="4">
    <source>
        <dbReference type="ARBA" id="ARBA00022722"/>
    </source>
</evidence>
<reference evidence="10" key="1">
    <citation type="journal article" date="2020" name="Cell">
        <title>Large-Scale Comparative Analyses of Tick Genomes Elucidate Their Genetic Diversity and Vector Capacities.</title>
        <authorList>
            <consortium name="Tick Genome and Microbiome Consortium (TIGMIC)"/>
            <person name="Jia N."/>
            <person name="Wang J."/>
            <person name="Shi W."/>
            <person name="Du L."/>
            <person name="Sun Y."/>
            <person name="Zhan W."/>
            <person name="Jiang J.F."/>
            <person name="Wang Q."/>
            <person name="Zhang B."/>
            <person name="Ji P."/>
            <person name="Bell-Sakyi L."/>
            <person name="Cui X.M."/>
            <person name="Yuan T.T."/>
            <person name="Jiang B.G."/>
            <person name="Yang W.F."/>
            <person name="Lam T.T."/>
            <person name="Chang Q.C."/>
            <person name="Ding S.J."/>
            <person name="Wang X.J."/>
            <person name="Zhu J.G."/>
            <person name="Ruan X.D."/>
            <person name="Zhao L."/>
            <person name="Wei J.T."/>
            <person name="Ye R.Z."/>
            <person name="Que T.C."/>
            <person name="Du C.H."/>
            <person name="Zhou Y.H."/>
            <person name="Cheng J.X."/>
            <person name="Dai P.F."/>
            <person name="Guo W.B."/>
            <person name="Han X.H."/>
            <person name="Huang E.J."/>
            <person name="Li L.F."/>
            <person name="Wei W."/>
            <person name="Gao Y.C."/>
            <person name="Liu J.Z."/>
            <person name="Shao H.Z."/>
            <person name="Wang X."/>
            <person name="Wang C.C."/>
            <person name="Yang T.C."/>
            <person name="Huo Q.B."/>
            <person name="Li W."/>
            <person name="Chen H.Y."/>
            <person name="Chen S.E."/>
            <person name="Zhou L.G."/>
            <person name="Ni X.B."/>
            <person name="Tian J.H."/>
            <person name="Sheng Y."/>
            <person name="Liu T."/>
            <person name="Pan Y.S."/>
            <person name="Xia L.Y."/>
            <person name="Li J."/>
            <person name="Zhao F."/>
            <person name="Cao W.C."/>
        </authorList>
    </citation>
    <scope>NUCLEOTIDE SEQUENCE</scope>
    <source>
        <strain evidence="10">Rsan-2018</strain>
    </source>
</reference>
<evidence type="ECO:0000256" key="1">
    <source>
        <dbReference type="ARBA" id="ARBA00001968"/>
    </source>
</evidence>
<evidence type="ECO:0000313" key="11">
    <source>
        <dbReference type="Proteomes" id="UP000821837"/>
    </source>
</evidence>
<keyword evidence="5" id="KW-0479">Metal-binding</keyword>
<keyword evidence="7" id="KW-0539">Nucleus</keyword>
<evidence type="ECO:0000259" key="9">
    <source>
        <dbReference type="Pfam" id="PF13359"/>
    </source>
</evidence>
<comment type="similarity">
    <text evidence="3">Belongs to the HARBI1 family.</text>
</comment>
<protein>
    <recommendedName>
        <fullName evidence="9">DDE Tnp4 domain-containing protein</fullName>
    </recommendedName>
</protein>
<sequence length="505" mass="55097">MRKFYEIGGFPGVAGCIDCTHIRIKSPGGPNAEVYRNRKGYFSINVQAITGPQLQFLDVVIGWPGSVHDSRIFDDSRARVLFETERLPGVLLGDAGYACTSFLMTPFSKPGPSNSPEARYQAAHKRTRNTVERAFGIWKRRFPCLHMELQNRLDNTLLIITACAALHNVACMRNEPCPPIISFPATQRPQQPQRHLPLLTPVDTLSGSRARARLTASKTIRASDSGASIRSTADMREPDRLARLVTDAAGGTIGSSSSSYGSAVTPPEAAGSTETVGEAGLAEDANEGTDDKGLSRRKRTLRDPALRARIEGTTREKGLDPCRDTPLRSTTQEPADTTERVKQRLCGARLAAKPPLERAPTNSKPISAFQETSWQIHCQLTECNMQLCPTCHMFPDATSNPIGKPTDFSRRNTETPNAIATTAVNVSAVTVVEPSAYNNPAKKAGVQHAALSIRHDFSKPPLAITPRNCKLISALQEASEDTVISIFRAAEIYGLFPRRTKNLCH</sequence>
<feature type="compositionally biased region" description="Basic and acidic residues" evidence="8">
    <location>
        <begin position="301"/>
        <end position="326"/>
    </location>
</feature>
<dbReference type="GO" id="GO:0046872">
    <property type="term" value="F:metal ion binding"/>
    <property type="evidence" value="ECO:0007669"/>
    <property type="project" value="UniProtKB-KW"/>
</dbReference>
<keyword evidence="6" id="KW-0378">Hydrolase</keyword>
<proteinExistence type="inferred from homology"/>
<accession>A0A9D4SQK4</accession>
<dbReference type="GO" id="GO:0004518">
    <property type="term" value="F:nuclease activity"/>
    <property type="evidence" value="ECO:0007669"/>
    <property type="project" value="UniProtKB-KW"/>
</dbReference>
<dbReference type="InterPro" id="IPR045249">
    <property type="entry name" value="HARBI1-like"/>
</dbReference>
<evidence type="ECO:0000256" key="2">
    <source>
        <dbReference type="ARBA" id="ARBA00004123"/>
    </source>
</evidence>
<dbReference type="PANTHER" id="PTHR22930:SF289">
    <property type="entry name" value="DDE TNP4 DOMAIN-CONTAINING PROTEIN-RELATED"/>
    <property type="match status" value="1"/>
</dbReference>
<comment type="subcellular location">
    <subcellularLocation>
        <location evidence="2">Nucleus</location>
    </subcellularLocation>
</comment>
<dbReference type="InterPro" id="IPR027806">
    <property type="entry name" value="HARBI1_dom"/>
</dbReference>
<feature type="region of interest" description="Disordered" evidence="8">
    <location>
        <begin position="250"/>
        <end position="340"/>
    </location>
</feature>
<comment type="caution">
    <text evidence="10">The sequence shown here is derived from an EMBL/GenBank/DDBJ whole genome shotgun (WGS) entry which is preliminary data.</text>
</comment>
<evidence type="ECO:0000256" key="3">
    <source>
        <dbReference type="ARBA" id="ARBA00006958"/>
    </source>
</evidence>
<evidence type="ECO:0000256" key="6">
    <source>
        <dbReference type="ARBA" id="ARBA00022801"/>
    </source>
</evidence>
<dbReference type="AlphaFoldDB" id="A0A9D4SQK4"/>
<keyword evidence="4" id="KW-0540">Nuclease</keyword>
<evidence type="ECO:0000256" key="7">
    <source>
        <dbReference type="ARBA" id="ARBA00023242"/>
    </source>
</evidence>
<reference evidence="10" key="2">
    <citation type="submission" date="2021-09" db="EMBL/GenBank/DDBJ databases">
        <authorList>
            <person name="Jia N."/>
            <person name="Wang J."/>
            <person name="Shi W."/>
            <person name="Du L."/>
            <person name="Sun Y."/>
            <person name="Zhan W."/>
            <person name="Jiang J."/>
            <person name="Wang Q."/>
            <person name="Zhang B."/>
            <person name="Ji P."/>
            <person name="Sakyi L.B."/>
            <person name="Cui X."/>
            <person name="Yuan T."/>
            <person name="Jiang B."/>
            <person name="Yang W."/>
            <person name="Lam T.T.-Y."/>
            <person name="Chang Q."/>
            <person name="Ding S."/>
            <person name="Wang X."/>
            <person name="Zhu J."/>
            <person name="Ruan X."/>
            <person name="Zhao L."/>
            <person name="Wei J."/>
            <person name="Que T."/>
            <person name="Du C."/>
            <person name="Cheng J."/>
            <person name="Dai P."/>
            <person name="Han X."/>
            <person name="Huang E."/>
            <person name="Gao Y."/>
            <person name="Liu J."/>
            <person name="Shao H."/>
            <person name="Ye R."/>
            <person name="Li L."/>
            <person name="Wei W."/>
            <person name="Wang X."/>
            <person name="Wang C."/>
            <person name="Huo Q."/>
            <person name="Li W."/>
            <person name="Guo W."/>
            <person name="Chen H."/>
            <person name="Chen S."/>
            <person name="Zhou L."/>
            <person name="Zhou L."/>
            <person name="Ni X."/>
            <person name="Tian J."/>
            <person name="Zhou Y."/>
            <person name="Sheng Y."/>
            <person name="Liu T."/>
            <person name="Pan Y."/>
            <person name="Xia L."/>
            <person name="Li J."/>
            <person name="Zhao F."/>
            <person name="Cao W."/>
        </authorList>
    </citation>
    <scope>NUCLEOTIDE SEQUENCE</scope>
    <source>
        <strain evidence="10">Rsan-2018</strain>
        <tissue evidence="10">Larvae</tissue>
    </source>
</reference>
<feature type="domain" description="DDE Tnp4" evidence="9">
    <location>
        <begin position="17"/>
        <end position="168"/>
    </location>
</feature>
<dbReference type="Proteomes" id="UP000821837">
    <property type="component" value="Chromosome 8"/>
</dbReference>
<dbReference type="GO" id="GO:0016787">
    <property type="term" value="F:hydrolase activity"/>
    <property type="evidence" value="ECO:0007669"/>
    <property type="project" value="UniProtKB-KW"/>
</dbReference>
<dbReference type="EMBL" id="JABSTV010001254">
    <property type="protein sequence ID" value="KAH7939292.1"/>
    <property type="molecule type" value="Genomic_DNA"/>
</dbReference>
<evidence type="ECO:0000256" key="5">
    <source>
        <dbReference type="ARBA" id="ARBA00022723"/>
    </source>
</evidence>
<dbReference type="GO" id="GO:0005634">
    <property type="term" value="C:nucleus"/>
    <property type="evidence" value="ECO:0007669"/>
    <property type="project" value="UniProtKB-SubCell"/>
</dbReference>